<dbReference type="EMBL" id="JAACAK010000096">
    <property type="protein sequence ID" value="NIR75850.1"/>
    <property type="molecule type" value="Genomic_DNA"/>
</dbReference>
<organism evidence="2 3">
    <name type="scientific">Candidatus Kutchimonas denitrificans</name>
    <dbReference type="NCBI Taxonomy" id="3056748"/>
    <lineage>
        <taxon>Bacteria</taxon>
        <taxon>Pseudomonadati</taxon>
        <taxon>Gemmatimonadota</taxon>
        <taxon>Gemmatimonadia</taxon>
        <taxon>Candidatus Palauibacterales</taxon>
        <taxon>Candidatus Palauibacteraceae</taxon>
        <taxon>Candidatus Kutchimonas</taxon>
    </lineage>
</organism>
<proteinExistence type="predicted"/>
<feature type="transmembrane region" description="Helical" evidence="1">
    <location>
        <begin position="253"/>
        <end position="271"/>
    </location>
</feature>
<name>A0AAE4ZD37_9BACT</name>
<protein>
    <submittedName>
        <fullName evidence="2">Uncharacterized protein</fullName>
    </submittedName>
</protein>
<keyword evidence="1" id="KW-0472">Membrane</keyword>
<gene>
    <name evidence="2" type="ORF">GWO12_12180</name>
</gene>
<comment type="caution">
    <text evidence="2">The sequence shown here is derived from an EMBL/GenBank/DDBJ whole genome shotgun (WGS) entry which is preliminary data.</text>
</comment>
<accession>A0AAE4ZD37</accession>
<evidence type="ECO:0000313" key="3">
    <source>
        <dbReference type="Proteomes" id="UP000702544"/>
    </source>
</evidence>
<keyword evidence="1" id="KW-1133">Transmembrane helix</keyword>
<feature type="transmembrane region" description="Helical" evidence="1">
    <location>
        <begin position="6"/>
        <end position="28"/>
    </location>
</feature>
<reference evidence="2 3" key="1">
    <citation type="submission" date="2020-01" db="EMBL/GenBank/DDBJ databases">
        <title>Genomes assembled from Gulf of Kutch pelagic sediment metagenomes.</title>
        <authorList>
            <person name="Chandrashekar M."/>
            <person name="Mahajan M.S."/>
            <person name="Dave K.J."/>
            <person name="Vatsa P."/>
            <person name="Nathani N.M."/>
        </authorList>
    </citation>
    <scope>NUCLEOTIDE SEQUENCE [LARGE SCALE GENOMIC DNA]</scope>
    <source>
        <strain evidence="2">KS3-K002</strain>
    </source>
</reference>
<evidence type="ECO:0000256" key="1">
    <source>
        <dbReference type="SAM" id="Phobius"/>
    </source>
</evidence>
<feature type="transmembrane region" description="Helical" evidence="1">
    <location>
        <begin position="166"/>
        <end position="191"/>
    </location>
</feature>
<dbReference type="Proteomes" id="UP000702544">
    <property type="component" value="Unassembled WGS sequence"/>
</dbReference>
<dbReference type="AlphaFoldDB" id="A0AAE4ZD37"/>
<evidence type="ECO:0000313" key="2">
    <source>
        <dbReference type="EMBL" id="NIR75850.1"/>
    </source>
</evidence>
<keyword evidence="1" id="KW-0812">Transmembrane</keyword>
<sequence>MFGSAIVEVAIGLLFIYLILSLVCSALNEMLAGWLRMRAKNLEEGIRNMLDDPEGVDIARKVYDHPLVKALGRKQGQRKPSYIPSRLFRSALLDVLELSSPQEGPERFAELRKKVDGLDSAQLKEALRTLLEQAEGNLISFRASVENWFDDSMARVSGWYKRKAQLILLALAFAVTVALNADTLALGGALLRDEAARAALVASAERFAAAEPADTAATPTEDLDRLRQQIQQSRIGLGWSEAPDGLGGWVKKAAGLLLTVLAVSLGAPFWFDLLNRVTSLRAAGGKPAQPQPQNARSGT</sequence>